<name>A0A8D8UXI5_9HEMI</name>
<keyword evidence="10" id="KW-0460">Magnesium</keyword>
<evidence type="ECO:0000256" key="10">
    <source>
        <dbReference type="ARBA" id="ARBA00022842"/>
    </source>
</evidence>
<keyword evidence="5 19" id="KW-0808">Transferase</keyword>
<evidence type="ECO:0000256" key="14">
    <source>
        <dbReference type="ARBA" id="ARBA00058346"/>
    </source>
</evidence>
<reference evidence="19" key="1">
    <citation type="submission" date="2021-05" db="EMBL/GenBank/DDBJ databases">
        <authorList>
            <person name="Alioto T."/>
            <person name="Alioto T."/>
            <person name="Gomez Garrido J."/>
        </authorList>
    </citation>
    <scope>NUCLEOTIDE SEQUENCE</scope>
</reference>
<dbReference type="EC" id="2.7.7.79" evidence="3"/>
<evidence type="ECO:0000256" key="5">
    <source>
        <dbReference type="ARBA" id="ARBA00022679"/>
    </source>
</evidence>
<evidence type="ECO:0000256" key="12">
    <source>
        <dbReference type="ARBA" id="ARBA00032480"/>
    </source>
</evidence>
<comment type="function">
    <text evidence="14">Adds a GMP to the 5'-end of tRNA(His) after transcription and RNase P cleavage. This step is essential for proper recognition of the tRNA and for the fidelity of protein synthesis. Also functions as a guanyl-nucleotide exchange factor/GEF for the MFN1 and MFN2 mitofusins thereby regulating mitochondrial fusion. By regulating both mitochondrial dynamics and bioenergetic function, it contributes to cell survival following oxidative stress.</text>
</comment>
<sequence>MLRTIFRLRTFQFCPRKLQVEFLSLRSLFSSSTMAKSKFEYVREFESHDICLPNCFIVVRVDGKGFHKFTEAHGFEKPNDREGLLLMSKAAARVMEEFNDISCAYGQSDEFSFVFNRDTNVYKRRTEKILSVVNSLFTSSYVFFWDKFISRKLKYPPAFDARIVLYPTVNNLRDYLSWRQADAHINNLYNTAFWGLVKAGKTKQEAEQKLCGTVSSDKHEILFKTCSINYNNECELYKKGTMVIKKLVAKGKGDSTYNTVYVPLNCDIIQDKFWNDNPQLLNTELDTPVCREITEECQLVFVKTKITSDEDVDSNKKKTHKKKNRNPQRRNHGRAETNGVKSED</sequence>
<dbReference type="GO" id="GO:0000287">
    <property type="term" value="F:magnesium ion binding"/>
    <property type="evidence" value="ECO:0007669"/>
    <property type="project" value="InterPro"/>
</dbReference>
<evidence type="ECO:0000256" key="11">
    <source>
        <dbReference type="ARBA" id="ARBA00023134"/>
    </source>
</evidence>
<dbReference type="InterPro" id="IPR007537">
    <property type="entry name" value="tRNAHis_GuaTrfase_Thg1"/>
</dbReference>
<dbReference type="GO" id="GO:0008193">
    <property type="term" value="F:tRNA guanylyltransferase activity"/>
    <property type="evidence" value="ECO:0007669"/>
    <property type="project" value="UniProtKB-EC"/>
</dbReference>
<feature type="domain" description="tRNAHis guanylyltransferase catalytic" evidence="17">
    <location>
        <begin position="39"/>
        <end position="167"/>
    </location>
</feature>
<comment type="similarity">
    <text evidence="2">Belongs to the tRNA(His) guanylyltransferase family.</text>
</comment>
<dbReference type="GO" id="GO:0005525">
    <property type="term" value="F:GTP binding"/>
    <property type="evidence" value="ECO:0007669"/>
    <property type="project" value="UniProtKB-KW"/>
</dbReference>
<evidence type="ECO:0000313" key="19">
    <source>
        <dbReference type="EMBL" id="CAG6713144.1"/>
    </source>
</evidence>
<dbReference type="GO" id="GO:0006400">
    <property type="term" value="P:tRNA modification"/>
    <property type="evidence" value="ECO:0007669"/>
    <property type="project" value="InterPro"/>
</dbReference>
<comment type="catalytic activity">
    <reaction evidence="13">
        <text>a 5'-end ribonucleotide-tRNA(His) + GTP + ATP + H2O = a 5'-end phospho-guanosine-ribonucleotide-tRNA(His) + AMP + 2 diphosphate + H(+)</text>
        <dbReference type="Rhea" id="RHEA:54564"/>
        <dbReference type="Rhea" id="RHEA-COMP:14193"/>
        <dbReference type="Rhea" id="RHEA-COMP:14917"/>
        <dbReference type="ChEBI" id="CHEBI:15377"/>
        <dbReference type="ChEBI" id="CHEBI:15378"/>
        <dbReference type="ChEBI" id="CHEBI:30616"/>
        <dbReference type="ChEBI" id="CHEBI:33019"/>
        <dbReference type="ChEBI" id="CHEBI:37565"/>
        <dbReference type="ChEBI" id="CHEBI:138282"/>
        <dbReference type="ChEBI" id="CHEBI:141847"/>
        <dbReference type="ChEBI" id="CHEBI:456215"/>
        <dbReference type="EC" id="2.7.7.79"/>
    </reaction>
</comment>
<keyword evidence="8" id="KW-0479">Metal-binding</keyword>
<dbReference type="InterPro" id="IPR038469">
    <property type="entry name" value="tRNAHis_GuaTrfase_Thg1_sf"/>
</dbReference>
<comment type="subunit">
    <text evidence="15">Homotetramer. Interacts with MFN1 and MFN2; functions as a guanyl-nucleotide exchange factor/GEF for MFN2 and also probably MFN1.</text>
</comment>
<evidence type="ECO:0000256" key="16">
    <source>
        <dbReference type="SAM" id="MobiDB-lite"/>
    </source>
</evidence>
<evidence type="ECO:0000256" key="9">
    <source>
        <dbReference type="ARBA" id="ARBA00022741"/>
    </source>
</evidence>
<evidence type="ECO:0000256" key="1">
    <source>
        <dbReference type="ARBA" id="ARBA00001946"/>
    </source>
</evidence>
<dbReference type="AlphaFoldDB" id="A0A8D8UXI5"/>
<evidence type="ECO:0000256" key="15">
    <source>
        <dbReference type="ARBA" id="ARBA00065710"/>
    </source>
</evidence>
<dbReference type="PANTHER" id="PTHR12729:SF6">
    <property type="entry name" value="TRNA(HIS) GUANYLYLTRANSFERASE-RELATED"/>
    <property type="match status" value="1"/>
</dbReference>
<evidence type="ECO:0000256" key="6">
    <source>
        <dbReference type="ARBA" id="ARBA00022694"/>
    </source>
</evidence>
<feature type="compositionally biased region" description="Basic residues" evidence="16">
    <location>
        <begin position="317"/>
        <end position="332"/>
    </location>
</feature>
<dbReference type="FunFam" id="3.30.70.3000:FF:000001">
    <property type="entry name" value="tRNA(His) guanylyltransferase"/>
    <property type="match status" value="1"/>
</dbReference>
<keyword evidence="6" id="KW-0819">tRNA processing</keyword>
<accession>A0A8D8UXI5</accession>
<evidence type="ECO:0000256" key="8">
    <source>
        <dbReference type="ARBA" id="ARBA00022723"/>
    </source>
</evidence>
<keyword evidence="9" id="KW-0547">Nucleotide-binding</keyword>
<organism evidence="19">
    <name type="scientific">Cacopsylla melanoneura</name>
    <dbReference type="NCBI Taxonomy" id="428564"/>
    <lineage>
        <taxon>Eukaryota</taxon>
        <taxon>Metazoa</taxon>
        <taxon>Ecdysozoa</taxon>
        <taxon>Arthropoda</taxon>
        <taxon>Hexapoda</taxon>
        <taxon>Insecta</taxon>
        <taxon>Pterygota</taxon>
        <taxon>Neoptera</taxon>
        <taxon>Paraneoptera</taxon>
        <taxon>Hemiptera</taxon>
        <taxon>Sternorrhyncha</taxon>
        <taxon>Psylloidea</taxon>
        <taxon>Psyllidae</taxon>
        <taxon>Psyllinae</taxon>
        <taxon>Cacopsylla</taxon>
    </lineage>
</organism>
<feature type="domain" description="Thg1 C-terminal" evidence="18">
    <location>
        <begin position="171"/>
        <end position="309"/>
    </location>
</feature>
<evidence type="ECO:0000256" key="7">
    <source>
        <dbReference type="ARBA" id="ARBA00022695"/>
    </source>
</evidence>
<dbReference type="Gene3D" id="3.30.70.3000">
    <property type="match status" value="1"/>
</dbReference>
<dbReference type="InterPro" id="IPR025845">
    <property type="entry name" value="Thg1_C_dom"/>
</dbReference>
<keyword evidence="11" id="KW-0342">GTP-binding</keyword>
<evidence type="ECO:0000256" key="2">
    <source>
        <dbReference type="ARBA" id="ARBA00010113"/>
    </source>
</evidence>
<dbReference type="EMBL" id="HBUF01350242">
    <property type="protein sequence ID" value="CAG6713144.1"/>
    <property type="molecule type" value="Transcribed_RNA"/>
</dbReference>
<feature type="region of interest" description="Disordered" evidence="16">
    <location>
        <begin position="308"/>
        <end position="344"/>
    </location>
</feature>
<protein>
    <recommendedName>
        <fullName evidence="4">Probable tRNA(His) guanylyltransferase</fullName>
        <ecNumber evidence="3">2.7.7.79</ecNumber>
    </recommendedName>
    <alternativeName>
        <fullName evidence="12">tRNA-histidine guanylyltransferase</fullName>
    </alternativeName>
</protein>
<dbReference type="Pfam" id="PF14413">
    <property type="entry name" value="Thg1C"/>
    <property type="match status" value="1"/>
</dbReference>
<proteinExistence type="inferred from homology"/>
<keyword evidence="7 19" id="KW-0548">Nucleotidyltransferase</keyword>
<dbReference type="InterPro" id="IPR024956">
    <property type="entry name" value="tRNAHis_GuaTrfase_cat"/>
</dbReference>
<dbReference type="PANTHER" id="PTHR12729">
    <property type="entry name" value="TRNA(HIS) GUANYLYLTRANSFERASE-RELATED"/>
    <property type="match status" value="1"/>
</dbReference>
<evidence type="ECO:0000256" key="13">
    <source>
        <dbReference type="ARBA" id="ARBA00047281"/>
    </source>
</evidence>
<evidence type="ECO:0000259" key="18">
    <source>
        <dbReference type="Pfam" id="PF14413"/>
    </source>
</evidence>
<dbReference type="Pfam" id="PF04446">
    <property type="entry name" value="Thg1"/>
    <property type="match status" value="1"/>
</dbReference>
<evidence type="ECO:0000256" key="3">
    <source>
        <dbReference type="ARBA" id="ARBA00012511"/>
    </source>
</evidence>
<comment type="cofactor">
    <cofactor evidence="1">
        <name>Mg(2+)</name>
        <dbReference type="ChEBI" id="CHEBI:18420"/>
    </cofactor>
</comment>
<evidence type="ECO:0000256" key="4">
    <source>
        <dbReference type="ARBA" id="ARBA00022310"/>
    </source>
</evidence>
<evidence type="ECO:0000259" key="17">
    <source>
        <dbReference type="Pfam" id="PF04446"/>
    </source>
</evidence>